<keyword evidence="5" id="KW-0966">Cell projection</keyword>
<dbReference type="PANTHER" id="PTHR33865">
    <property type="entry name" value="PROTEIN FAM183B"/>
    <property type="match status" value="1"/>
</dbReference>
<dbReference type="Proteomes" id="UP000287033">
    <property type="component" value="Unassembled WGS sequence"/>
</dbReference>
<dbReference type="AlphaFoldDB" id="A0A401T498"/>
<reference evidence="7 8" key="1">
    <citation type="journal article" date="2018" name="Nat. Ecol. Evol.">
        <title>Shark genomes provide insights into elasmobranch evolution and the origin of vertebrates.</title>
        <authorList>
            <person name="Hara Y"/>
            <person name="Yamaguchi K"/>
            <person name="Onimaru K"/>
            <person name="Kadota M"/>
            <person name="Koyanagi M"/>
            <person name="Keeley SD"/>
            <person name="Tatsumi K"/>
            <person name="Tanaka K"/>
            <person name="Motone F"/>
            <person name="Kageyama Y"/>
            <person name="Nozu R"/>
            <person name="Adachi N"/>
            <person name="Nishimura O"/>
            <person name="Nakagawa R"/>
            <person name="Tanegashima C"/>
            <person name="Kiyatake I"/>
            <person name="Matsumoto R"/>
            <person name="Murakumo K"/>
            <person name="Nishida K"/>
            <person name="Terakita A"/>
            <person name="Kuratani S"/>
            <person name="Sato K"/>
            <person name="Hyodo S Kuraku.S."/>
        </authorList>
    </citation>
    <scope>NUCLEOTIDE SEQUENCE [LARGE SCALE GENOMIC DNA]</scope>
</reference>
<evidence type="ECO:0000256" key="1">
    <source>
        <dbReference type="ARBA" id="ARBA00004138"/>
    </source>
</evidence>
<dbReference type="OrthoDB" id="446290at2759"/>
<evidence type="ECO:0008006" key="9">
    <source>
        <dbReference type="Google" id="ProtNLM"/>
    </source>
</evidence>
<comment type="caution">
    <text evidence="7">The sequence shown here is derived from an EMBL/GenBank/DDBJ whole genome shotgun (WGS) entry which is preliminary data.</text>
</comment>
<evidence type="ECO:0000256" key="5">
    <source>
        <dbReference type="ARBA" id="ARBA00023273"/>
    </source>
</evidence>
<comment type="similarity">
    <text evidence="6">Belongs to the CFAP144 family.</text>
</comment>
<dbReference type="Pfam" id="PF14886">
    <property type="entry name" value="FAM183"/>
    <property type="match status" value="1"/>
</dbReference>
<keyword evidence="4" id="KW-0206">Cytoskeleton</keyword>
<evidence type="ECO:0000313" key="8">
    <source>
        <dbReference type="Proteomes" id="UP000287033"/>
    </source>
</evidence>
<name>A0A401T498_CHIPU</name>
<dbReference type="InterPro" id="IPR029214">
    <property type="entry name" value="CFAP144"/>
</dbReference>
<dbReference type="PANTHER" id="PTHR33865:SF3">
    <property type="entry name" value="PROTEIN FAM183B"/>
    <property type="match status" value="1"/>
</dbReference>
<evidence type="ECO:0000313" key="7">
    <source>
        <dbReference type="EMBL" id="GCC37496.1"/>
    </source>
</evidence>
<keyword evidence="8" id="KW-1185">Reference proteome</keyword>
<evidence type="ECO:0000256" key="6">
    <source>
        <dbReference type="ARBA" id="ARBA00034777"/>
    </source>
</evidence>
<protein>
    <recommendedName>
        <fullName evidence="9">Family with sequence similarity 183 member A</fullName>
    </recommendedName>
</protein>
<comment type="subcellular location">
    <subcellularLocation>
        <location evidence="1">Cell projection</location>
        <location evidence="1">Cilium</location>
    </subcellularLocation>
    <subcellularLocation>
        <location evidence="2">Cytoplasm</location>
        <location evidence="2">Cytoskeleton</location>
    </subcellularLocation>
</comment>
<dbReference type="OMA" id="SQEIGWM"/>
<organism evidence="7 8">
    <name type="scientific">Chiloscyllium punctatum</name>
    <name type="common">Brownbanded bambooshark</name>
    <name type="synonym">Hemiscyllium punctatum</name>
    <dbReference type="NCBI Taxonomy" id="137246"/>
    <lineage>
        <taxon>Eukaryota</taxon>
        <taxon>Metazoa</taxon>
        <taxon>Chordata</taxon>
        <taxon>Craniata</taxon>
        <taxon>Vertebrata</taxon>
        <taxon>Chondrichthyes</taxon>
        <taxon>Elasmobranchii</taxon>
        <taxon>Galeomorphii</taxon>
        <taxon>Galeoidea</taxon>
        <taxon>Orectolobiformes</taxon>
        <taxon>Hemiscylliidae</taxon>
        <taxon>Chiloscyllium</taxon>
    </lineage>
</organism>
<evidence type="ECO:0000256" key="2">
    <source>
        <dbReference type="ARBA" id="ARBA00004245"/>
    </source>
</evidence>
<dbReference type="EMBL" id="BEZZ01001009">
    <property type="protein sequence ID" value="GCC37496.1"/>
    <property type="molecule type" value="Genomic_DNA"/>
</dbReference>
<dbReference type="STRING" id="137246.A0A401T498"/>
<proteinExistence type="inferred from homology"/>
<dbReference type="GO" id="GO:0097546">
    <property type="term" value="C:ciliary base"/>
    <property type="evidence" value="ECO:0007669"/>
    <property type="project" value="TreeGrafter"/>
</dbReference>
<gene>
    <name evidence="7" type="ORF">chiPu_0016000</name>
</gene>
<keyword evidence="3" id="KW-0963">Cytoplasm</keyword>
<evidence type="ECO:0000256" key="4">
    <source>
        <dbReference type="ARBA" id="ARBA00023212"/>
    </source>
</evidence>
<sequence length="129" mass="15116">MAKPPAEKPPKDMVHQLAFDRESIRKELHSLKLKTTFNINPRSKFHCITGKPNVQDLEMDSEEDQNLAKILWRNFLEPRMKYTVPQTEAQEIGWITTPLIDTDPKDRRLNFHRRSNEITKFVALSSKTT</sequence>
<accession>A0A401T498</accession>
<dbReference type="GO" id="GO:0005856">
    <property type="term" value="C:cytoskeleton"/>
    <property type="evidence" value="ECO:0007669"/>
    <property type="project" value="UniProtKB-SubCell"/>
</dbReference>
<evidence type="ECO:0000256" key="3">
    <source>
        <dbReference type="ARBA" id="ARBA00022490"/>
    </source>
</evidence>